<proteinExistence type="inferred from homology"/>
<dbReference type="InterPro" id="IPR020904">
    <property type="entry name" value="Sc_DH/Rdtase_CS"/>
</dbReference>
<dbReference type="Gene3D" id="3.40.50.720">
    <property type="entry name" value="NAD(P)-binding Rossmann-like Domain"/>
    <property type="match status" value="1"/>
</dbReference>
<dbReference type="PANTHER" id="PTHR42760">
    <property type="entry name" value="SHORT-CHAIN DEHYDROGENASES/REDUCTASES FAMILY MEMBER"/>
    <property type="match status" value="1"/>
</dbReference>
<dbReference type="FunFam" id="3.40.50.720:FF:000084">
    <property type="entry name" value="Short-chain dehydrogenase reductase"/>
    <property type="match status" value="1"/>
</dbReference>
<dbReference type="Pfam" id="PF13561">
    <property type="entry name" value="adh_short_C2"/>
    <property type="match status" value="1"/>
</dbReference>
<dbReference type="SMART" id="SM00822">
    <property type="entry name" value="PKS_KR"/>
    <property type="match status" value="1"/>
</dbReference>
<dbReference type="InterPro" id="IPR036291">
    <property type="entry name" value="NAD(P)-bd_dom_sf"/>
</dbReference>
<comment type="similarity">
    <text evidence="1">Belongs to the short-chain dehydrogenases/reductases (SDR) family.</text>
</comment>
<protein>
    <submittedName>
        <fullName evidence="3">SDR family oxidoreductase</fullName>
    </submittedName>
</protein>
<name>A0A7C9PJH4_9BURK</name>
<dbReference type="RefSeq" id="WP_163459276.1">
    <property type="nucleotide sequence ID" value="NZ_JAAGOH010000030.1"/>
</dbReference>
<evidence type="ECO:0000313" key="4">
    <source>
        <dbReference type="Proteomes" id="UP000484255"/>
    </source>
</evidence>
<evidence type="ECO:0000313" key="3">
    <source>
        <dbReference type="EMBL" id="NDY93229.1"/>
    </source>
</evidence>
<dbReference type="SUPFAM" id="SSF51735">
    <property type="entry name" value="NAD(P)-binding Rossmann-fold domains"/>
    <property type="match status" value="1"/>
</dbReference>
<organism evidence="3 4">
    <name type="scientific">Ideonella livida</name>
    <dbReference type="NCBI Taxonomy" id="2707176"/>
    <lineage>
        <taxon>Bacteria</taxon>
        <taxon>Pseudomonadati</taxon>
        <taxon>Pseudomonadota</taxon>
        <taxon>Betaproteobacteria</taxon>
        <taxon>Burkholderiales</taxon>
        <taxon>Sphaerotilaceae</taxon>
        <taxon>Ideonella</taxon>
    </lineage>
</organism>
<dbReference type="AlphaFoldDB" id="A0A7C9PJH4"/>
<dbReference type="InterPro" id="IPR002347">
    <property type="entry name" value="SDR_fam"/>
</dbReference>
<comment type="caution">
    <text evidence="3">The sequence shown here is derived from an EMBL/GenBank/DDBJ whole genome shotgun (WGS) entry which is preliminary data.</text>
</comment>
<evidence type="ECO:0000256" key="1">
    <source>
        <dbReference type="ARBA" id="ARBA00006484"/>
    </source>
</evidence>
<keyword evidence="4" id="KW-1185">Reference proteome</keyword>
<feature type="domain" description="Ketoreductase" evidence="2">
    <location>
        <begin position="23"/>
        <end position="204"/>
    </location>
</feature>
<gene>
    <name evidence="3" type="ORF">G3A44_18705</name>
</gene>
<dbReference type="GO" id="GO:0016616">
    <property type="term" value="F:oxidoreductase activity, acting on the CH-OH group of donors, NAD or NADP as acceptor"/>
    <property type="evidence" value="ECO:0007669"/>
    <property type="project" value="TreeGrafter"/>
</dbReference>
<dbReference type="Proteomes" id="UP000484255">
    <property type="component" value="Unassembled WGS sequence"/>
</dbReference>
<dbReference type="PRINTS" id="PR00081">
    <property type="entry name" value="GDHRDH"/>
</dbReference>
<accession>A0A7C9PJH4</accession>
<dbReference type="PROSITE" id="PS00061">
    <property type="entry name" value="ADH_SHORT"/>
    <property type="match status" value="1"/>
</dbReference>
<reference evidence="3 4" key="1">
    <citation type="submission" date="2020-02" db="EMBL/GenBank/DDBJ databases">
        <title>Ideonella bacterium strain TBM-1.</title>
        <authorList>
            <person name="Chen W.-M."/>
        </authorList>
    </citation>
    <scope>NUCLEOTIDE SEQUENCE [LARGE SCALE GENOMIC DNA]</scope>
    <source>
        <strain evidence="3 4">TBM-1</strain>
    </source>
</reference>
<sequence>MSTAETSTQWLRQPQDLFSVRGKVAVVTGASGAFGSLAAQVLAGAGARLLLAAGNAAALEATAAACRDLGAQVVTVARRPSTDADCAAIMDAALEAWNALDILVVASGLNDPCPIIDMPLARFEGVMEGNVTSPWLLCRAFGQRVVPRGTGGKVVLTSSARGKLGHPAGYSAYCASKAATDGLTRALGCEWGRHGITVNAIAPTVFRSPLTAWMFEDTEKARTVREGFLSRVPLGRLGEPEDLAGPLLFLCSRASDFHTGHTVYADGGYTAG</sequence>
<dbReference type="EMBL" id="JAAGOH010000030">
    <property type="protein sequence ID" value="NDY93229.1"/>
    <property type="molecule type" value="Genomic_DNA"/>
</dbReference>
<dbReference type="InterPro" id="IPR057326">
    <property type="entry name" value="KR_dom"/>
</dbReference>
<evidence type="ECO:0000259" key="2">
    <source>
        <dbReference type="SMART" id="SM00822"/>
    </source>
</evidence>